<evidence type="ECO:0000313" key="2">
    <source>
        <dbReference type="EMBL" id="POG56231.1"/>
    </source>
</evidence>
<protein>
    <recommendedName>
        <fullName evidence="4">DUF5518 domain-containing protein</fullName>
    </recommendedName>
</protein>
<feature type="transmembrane region" description="Helical" evidence="1">
    <location>
        <begin position="39"/>
        <end position="55"/>
    </location>
</feature>
<feature type="transmembrane region" description="Helical" evidence="1">
    <location>
        <begin position="100"/>
        <end position="123"/>
    </location>
</feature>
<keyword evidence="1" id="KW-1133">Transmembrane helix</keyword>
<gene>
    <name evidence="2" type="ORF">AUR65_006890</name>
</gene>
<dbReference type="OrthoDB" id="293345at2157"/>
<evidence type="ECO:0008006" key="4">
    <source>
        <dbReference type="Google" id="ProtNLM"/>
    </source>
</evidence>
<dbReference type="RefSeq" id="WP_058566146.1">
    <property type="nucleotide sequence ID" value="NZ_LOPW02000006.1"/>
</dbReference>
<keyword evidence="1" id="KW-0812">Transmembrane</keyword>
<dbReference type="AlphaFoldDB" id="A0A2P4NSW1"/>
<proteinExistence type="predicted"/>
<organism evidence="2 3">
    <name type="scientific">Haloferax marisrubri</name>
    <dbReference type="NCBI Taxonomy" id="1544719"/>
    <lineage>
        <taxon>Archaea</taxon>
        <taxon>Methanobacteriati</taxon>
        <taxon>Methanobacteriota</taxon>
        <taxon>Stenosarchaea group</taxon>
        <taxon>Halobacteria</taxon>
        <taxon>Halobacteriales</taxon>
        <taxon>Haloferacaceae</taxon>
        <taxon>Haloferax</taxon>
    </lineage>
</organism>
<reference evidence="2" key="1">
    <citation type="submission" date="2017-08" db="EMBL/GenBank/DDBJ databases">
        <title>Haloferax marisrubri sp. nov., isolated from the Discovery deep brine-seawater interface in the Red Sea.</title>
        <authorList>
            <person name="Zhang G."/>
            <person name="Stingl U."/>
        </authorList>
    </citation>
    <scope>NUCLEOTIDE SEQUENCE [LARGE SCALE GENOMIC DNA]</scope>
    <source>
        <strain evidence="2">SB3</strain>
    </source>
</reference>
<dbReference type="Proteomes" id="UP000053621">
    <property type="component" value="Unassembled WGS sequence"/>
</dbReference>
<sequence>MNDHSPPGGLPWRRRYSLVGGLVAAVFVSWSYLDGRSAMSLTAVFFAGLVVGAVAKRRHGTATGVGVRTGLVGGLPILWVLFDVLAFATGLSGPTWFVGAGWLMALGGVATVGLLGFGLSALLGGAGAKVGAALTTSDPPSPTATNE</sequence>
<evidence type="ECO:0000256" key="1">
    <source>
        <dbReference type="SAM" id="Phobius"/>
    </source>
</evidence>
<name>A0A2P4NSW1_9EURY</name>
<evidence type="ECO:0000313" key="3">
    <source>
        <dbReference type="Proteomes" id="UP000053621"/>
    </source>
</evidence>
<dbReference type="EMBL" id="LOPW02000006">
    <property type="protein sequence ID" value="POG56231.1"/>
    <property type="molecule type" value="Genomic_DNA"/>
</dbReference>
<dbReference type="InterPro" id="IPR040493">
    <property type="entry name" value="DUF5518"/>
</dbReference>
<keyword evidence="1" id="KW-0472">Membrane</keyword>
<feature type="transmembrane region" description="Helical" evidence="1">
    <location>
        <begin position="16"/>
        <end position="33"/>
    </location>
</feature>
<keyword evidence="3" id="KW-1185">Reference proteome</keyword>
<dbReference type="Pfam" id="PF17647">
    <property type="entry name" value="DUF5518"/>
    <property type="match status" value="1"/>
</dbReference>
<comment type="caution">
    <text evidence="2">The sequence shown here is derived from an EMBL/GenBank/DDBJ whole genome shotgun (WGS) entry which is preliminary data.</text>
</comment>
<accession>A0A2P4NSW1</accession>
<feature type="transmembrane region" description="Helical" evidence="1">
    <location>
        <begin position="67"/>
        <end position="88"/>
    </location>
</feature>